<dbReference type="EMBL" id="VMHM01000003">
    <property type="protein sequence ID" value="TSK04842.1"/>
    <property type="molecule type" value="Genomic_DNA"/>
</dbReference>
<comment type="caution">
    <text evidence="1">The sequence shown here is derived from an EMBL/GenBank/DDBJ whole genome shotgun (WGS) entry which is preliminary data.</text>
</comment>
<protein>
    <recommendedName>
        <fullName evidence="3">DUF2778 domain-containing protein</fullName>
    </recommendedName>
</protein>
<reference evidence="1 2" key="1">
    <citation type="submission" date="2019-07" db="EMBL/GenBank/DDBJ databases">
        <title>Gilliamella genomes.</title>
        <authorList>
            <person name="Zheng H."/>
        </authorList>
    </citation>
    <scope>NUCLEOTIDE SEQUENCE [LARGE SCALE GENOMIC DNA]</scope>
    <source>
        <strain evidence="1 2">W8127</strain>
    </source>
</reference>
<name>A0A556SUM6_9GAMM</name>
<sequence>MPVKNYNIWFPILPKSSERFIHIGHLSHGCITITDYDKYPEIHDFLIKHRGIGKNGDNIVAILQVIK</sequence>
<dbReference type="Proteomes" id="UP000319483">
    <property type="component" value="Unassembled WGS sequence"/>
</dbReference>
<accession>A0A556SUM6</accession>
<gene>
    <name evidence="1" type="ORF">FPQ15_03255</name>
</gene>
<organism evidence="1 2">
    <name type="scientific">Gilliamella apicola</name>
    <dbReference type="NCBI Taxonomy" id="1196095"/>
    <lineage>
        <taxon>Bacteria</taxon>
        <taxon>Pseudomonadati</taxon>
        <taxon>Pseudomonadota</taxon>
        <taxon>Gammaproteobacteria</taxon>
        <taxon>Orbales</taxon>
        <taxon>Orbaceae</taxon>
        <taxon>Gilliamella</taxon>
    </lineage>
</organism>
<dbReference type="RefSeq" id="WP_144091485.1">
    <property type="nucleotide sequence ID" value="NZ_VMHM01000003.1"/>
</dbReference>
<evidence type="ECO:0008006" key="3">
    <source>
        <dbReference type="Google" id="ProtNLM"/>
    </source>
</evidence>
<evidence type="ECO:0000313" key="2">
    <source>
        <dbReference type="Proteomes" id="UP000319483"/>
    </source>
</evidence>
<proteinExistence type="predicted"/>
<evidence type="ECO:0000313" key="1">
    <source>
        <dbReference type="EMBL" id="TSK04842.1"/>
    </source>
</evidence>
<dbReference type="AlphaFoldDB" id="A0A556SUM6"/>